<dbReference type="InterPro" id="IPR029048">
    <property type="entry name" value="HSP70_C_sf"/>
</dbReference>
<feature type="compositionally biased region" description="Low complexity" evidence="5">
    <location>
        <begin position="135"/>
        <end position="145"/>
    </location>
</feature>
<dbReference type="Gene3D" id="1.20.1270.10">
    <property type="match status" value="1"/>
</dbReference>
<dbReference type="PANTHER" id="PTHR19375">
    <property type="entry name" value="HEAT SHOCK PROTEIN 70KDA"/>
    <property type="match status" value="1"/>
</dbReference>
<protein>
    <recommendedName>
        <fullName evidence="8">Heat shock protein 70</fullName>
    </recommendedName>
</protein>
<keyword evidence="2" id="KW-0547">Nucleotide-binding</keyword>
<accession>A0AA88YR24</accession>
<dbReference type="Pfam" id="PF00012">
    <property type="entry name" value="HSP70"/>
    <property type="match status" value="1"/>
</dbReference>
<organism evidence="6 7">
    <name type="scientific">Pinctada imbricata</name>
    <name type="common">Atlantic pearl-oyster</name>
    <name type="synonym">Pinctada martensii</name>
    <dbReference type="NCBI Taxonomy" id="66713"/>
    <lineage>
        <taxon>Eukaryota</taxon>
        <taxon>Metazoa</taxon>
        <taxon>Spiralia</taxon>
        <taxon>Lophotrochozoa</taxon>
        <taxon>Mollusca</taxon>
        <taxon>Bivalvia</taxon>
        <taxon>Autobranchia</taxon>
        <taxon>Pteriomorphia</taxon>
        <taxon>Pterioida</taxon>
        <taxon>Pterioidea</taxon>
        <taxon>Pteriidae</taxon>
        <taxon>Pinctada</taxon>
    </lineage>
</organism>
<dbReference type="SUPFAM" id="SSF100934">
    <property type="entry name" value="Heat shock protein 70kD (HSP70), C-terminal subdomain"/>
    <property type="match status" value="1"/>
</dbReference>
<evidence type="ECO:0000256" key="5">
    <source>
        <dbReference type="SAM" id="MobiDB-lite"/>
    </source>
</evidence>
<dbReference type="EMBL" id="VSWD01000005">
    <property type="protein sequence ID" value="KAK3102651.1"/>
    <property type="molecule type" value="Genomic_DNA"/>
</dbReference>
<gene>
    <name evidence="6" type="ORF">FSP39_012869</name>
</gene>
<evidence type="ECO:0000256" key="2">
    <source>
        <dbReference type="ARBA" id="ARBA00022741"/>
    </source>
</evidence>
<keyword evidence="4" id="KW-0346">Stress response</keyword>
<dbReference type="SUPFAM" id="SSF100920">
    <property type="entry name" value="Heat shock protein 70kD (HSP70), peptide-binding domain"/>
    <property type="match status" value="1"/>
</dbReference>
<evidence type="ECO:0000256" key="1">
    <source>
        <dbReference type="ARBA" id="ARBA00007381"/>
    </source>
</evidence>
<proteinExistence type="inferred from homology"/>
<dbReference type="AlphaFoldDB" id="A0AA88YR24"/>
<dbReference type="Proteomes" id="UP001186944">
    <property type="component" value="Unassembled WGS sequence"/>
</dbReference>
<evidence type="ECO:0008006" key="8">
    <source>
        <dbReference type="Google" id="ProtNLM"/>
    </source>
</evidence>
<dbReference type="InterPro" id="IPR013126">
    <property type="entry name" value="Hsp_70_fam"/>
</dbReference>
<evidence type="ECO:0000256" key="4">
    <source>
        <dbReference type="ARBA" id="ARBA00023016"/>
    </source>
</evidence>
<reference evidence="6" key="1">
    <citation type="submission" date="2019-08" db="EMBL/GenBank/DDBJ databases">
        <title>The improved chromosome-level genome for the pearl oyster Pinctada fucata martensii using PacBio sequencing and Hi-C.</title>
        <authorList>
            <person name="Zheng Z."/>
        </authorList>
    </citation>
    <scope>NUCLEOTIDE SEQUENCE</scope>
    <source>
        <strain evidence="6">ZZ-2019</strain>
        <tissue evidence="6">Adductor muscle</tissue>
    </source>
</reference>
<comment type="caution">
    <text evidence="6">The sequence shown here is derived from an EMBL/GenBank/DDBJ whole genome shotgun (WGS) entry which is preliminary data.</text>
</comment>
<dbReference type="GO" id="GO:0140662">
    <property type="term" value="F:ATP-dependent protein folding chaperone"/>
    <property type="evidence" value="ECO:0007669"/>
    <property type="project" value="InterPro"/>
</dbReference>
<dbReference type="GO" id="GO:0005524">
    <property type="term" value="F:ATP binding"/>
    <property type="evidence" value="ECO:0007669"/>
    <property type="project" value="UniProtKB-KW"/>
</dbReference>
<feature type="region of interest" description="Disordered" evidence="5">
    <location>
        <begin position="131"/>
        <end position="160"/>
    </location>
</feature>
<evidence type="ECO:0000313" key="7">
    <source>
        <dbReference type="Proteomes" id="UP001186944"/>
    </source>
</evidence>
<evidence type="ECO:0000256" key="3">
    <source>
        <dbReference type="ARBA" id="ARBA00022840"/>
    </source>
</evidence>
<name>A0AA88YR24_PINIB</name>
<sequence length="160" mass="17638">MTKDNNLLGRFELNGIPPAPRGVPQIEVEFDIDANGILNVSAKDKSTGKNTKTRTRSREKRISAMNQLETYVFNVKQAKDDAGDKLSDSEKESVQSTCDEALRWLDNNTLAEVEEYEYKFKEIQKACSPIMSKLHGGQQSGHQGPHPGGSTGGPTVEEVD</sequence>
<keyword evidence="3" id="KW-0067">ATP-binding</keyword>
<evidence type="ECO:0000313" key="6">
    <source>
        <dbReference type="EMBL" id="KAK3102651.1"/>
    </source>
</evidence>
<keyword evidence="7" id="KW-1185">Reference proteome</keyword>
<dbReference type="InterPro" id="IPR029047">
    <property type="entry name" value="HSP70_peptide-bd_sf"/>
</dbReference>
<dbReference type="Gene3D" id="2.60.34.10">
    <property type="entry name" value="Substrate Binding Domain Of DNAk, Chain A, domain 1"/>
    <property type="match status" value="1"/>
</dbReference>
<dbReference type="FunFam" id="1.20.1270.10:FF:000024">
    <property type="entry name" value="Heat shock protein 70"/>
    <property type="match status" value="1"/>
</dbReference>
<comment type="similarity">
    <text evidence="1">Belongs to the heat shock protein 70 family.</text>
</comment>